<evidence type="ECO:0000313" key="1">
    <source>
        <dbReference type="EMBL" id="MBO0349699.1"/>
    </source>
</evidence>
<sequence length="65" mass="7265">MAFLPATDRDSFNSSENPLAVLSGDSIYIVYPNGKVEAITSQFLERSRIKNLLQRCQVWGDLAAF</sequence>
<comment type="caution">
    <text evidence="1">The sequence shown here is derived from an EMBL/GenBank/DDBJ whole genome shotgun (WGS) entry which is preliminary data.</text>
</comment>
<keyword evidence="2" id="KW-1185">Reference proteome</keyword>
<dbReference type="Proteomes" id="UP000664844">
    <property type="component" value="Unassembled WGS sequence"/>
</dbReference>
<proteinExistence type="predicted"/>
<gene>
    <name evidence="1" type="ORF">J0895_11380</name>
</gene>
<reference evidence="1 2" key="1">
    <citation type="submission" date="2021-03" db="EMBL/GenBank/DDBJ databases">
        <title>Metabolic Capacity of the Antarctic Cyanobacterium Phormidium pseudopriestleyi that Sustains Oxygenic Photosynthesis in the Presence of Hydrogen Sulfide.</title>
        <authorList>
            <person name="Lumian J.E."/>
            <person name="Jungblut A.D."/>
            <person name="Dillon M.L."/>
            <person name="Hawes I."/>
            <person name="Doran P.T."/>
            <person name="Mackey T.J."/>
            <person name="Dick G.J."/>
            <person name="Grettenberger C.L."/>
            <person name="Sumner D.Y."/>
        </authorList>
    </citation>
    <scope>NUCLEOTIDE SEQUENCE [LARGE SCALE GENOMIC DNA]</scope>
    <source>
        <strain evidence="1 2">FRX01</strain>
    </source>
</reference>
<dbReference type="RefSeq" id="WP_207088207.1">
    <property type="nucleotide sequence ID" value="NZ_JAFLQW010000305.1"/>
</dbReference>
<accession>A0ABS3FRF3</accession>
<protein>
    <submittedName>
        <fullName evidence="1">Uncharacterized protein</fullName>
    </submittedName>
</protein>
<evidence type="ECO:0000313" key="2">
    <source>
        <dbReference type="Proteomes" id="UP000664844"/>
    </source>
</evidence>
<name>A0ABS3FRF3_9CYAN</name>
<organism evidence="1 2">
    <name type="scientific">Phormidium pseudopriestleyi FRX01</name>
    <dbReference type="NCBI Taxonomy" id="1759528"/>
    <lineage>
        <taxon>Bacteria</taxon>
        <taxon>Bacillati</taxon>
        <taxon>Cyanobacteriota</taxon>
        <taxon>Cyanophyceae</taxon>
        <taxon>Oscillatoriophycideae</taxon>
        <taxon>Oscillatoriales</taxon>
        <taxon>Oscillatoriaceae</taxon>
        <taxon>Phormidium</taxon>
    </lineage>
</organism>
<dbReference type="EMBL" id="JAFLQW010000305">
    <property type="protein sequence ID" value="MBO0349699.1"/>
    <property type="molecule type" value="Genomic_DNA"/>
</dbReference>